<accession>A0ABX1W0G6</accession>
<protein>
    <submittedName>
        <fullName evidence="1">Uncharacterized protein</fullName>
    </submittedName>
</protein>
<evidence type="ECO:0000313" key="2">
    <source>
        <dbReference type="Proteomes" id="UP000566071"/>
    </source>
</evidence>
<dbReference type="RefSeq" id="WP_175269040.1">
    <property type="nucleotide sequence ID" value="NZ_JABFCR010000008.1"/>
</dbReference>
<name>A0ABX1W0G6_9SPHI</name>
<comment type="caution">
    <text evidence="1">The sequence shown here is derived from an EMBL/GenBank/DDBJ whole genome shotgun (WGS) entry which is preliminary data.</text>
</comment>
<sequence length="56" mass="6424">MSNTPGQPDPKEQLARLNHHKEYPEFSPISQYPTSRGFEKYFGTIWGVVDFLTPLA</sequence>
<dbReference type="EMBL" id="JABFCR010000008">
    <property type="protein sequence ID" value="NNU33344.1"/>
    <property type="molecule type" value="Genomic_DNA"/>
</dbReference>
<gene>
    <name evidence="1" type="ORF">HK413_02700</name>
</gene>
<keyword evidence="2" id="KW-1185">Reference proteome</keyword>
<dbReference type="Proteomes" id="UP000566071">
    <property type="component" value="Unassembled WGS sequence"/>
</dbReference>
<proteinExistence type="predicted"/>
<reference evidence="1 2" key="1">
    <citation type="submission" date="2020-05" db="EMBL/GenBank/DDBJ databases">
        <authorList>
            <person name="Khan S.A."/>
            <person name="Jeon C.O."/>
            <person name="Chun B.H."/>
        </authorList>
    </citation>
    <scope>NUCLEOTIDE SEQUENCE [LARGE SCALE GENOMIC DNA]</scope>
    <source>
        <strain evidence="1 2">S1162</strain>
    </source>
</reference>
<evidence type="ECO:0000313" key="1">
    <source>
        <dbReference type="EMBL" id="NNU33344.1"/>
    </source>
</evidence>
<organism evidence="1 2">
    <name type="scientific">Mucilaginibacter humi</name>
    <dbReference type="NCBI Taxonomy" id="2732510"/>
    <lineage>
        <taxon>Bacteria</taxon>
        <taxon>Pseudomonadati</taxon>
        <taxon>Bacteroidota</taxon>
        <taxon>Sphingobacteriia</taxon>
        <taxon>Sphingobacteriales</taxon>
        <taxon>Sphingobacteriaceae</taxon>
        <taxon>Mucilaginibacter</taxon>
    </lineage>
</organism>